<comment type="caution">
    <text evidence="1">The sequence shown here is derived from an EMBL/GenBank/DDBJ whole genome shotgun (WGS) entry which is preliminary data.</text>
</comment>
<organism evidence="1 2">
    <name type="scientific">Vanilla planifolia</name>
    <name type="common">Vanilla</name>
    <dbReference type="NCBI Taxonomy" id="51239"/>
    <lineage>
        <taxon>Eukaryota</taxon>
        <taxon>Viridiplantae</taxon>
        <taxon>Streptophyta</taxon>
        <taxon>Embryophyta</taxon>
        <taxon>Tracheophyta</taxon>
        <taxon>Spermatophyta</taxon>
        <taxon>Magnoliopsida</taxon>
        <taxon>Liliopsida</taxon>
        <taxon>Asparagales</taxon>
        <taxon>Orchidaceae</taxon>
        <taxon>Vanilloideae</taxon>
        <taxon>Vanilleae</taxon>
        <taxon>Vanilla</taxon>
    </lineage>
</organism>
<gene>
    <name evidence="1" type="ORF">HPP92_015794</name>
</gene>
<evidence type="ECO:0008006" key="3">
    <source>
        <dbReference type="Google" id="ProtNLM"/>
    </source>
</evidence>
<reference evidence="1 2" key="1">
    <citation type="journal article" date="2020" name="Nat. Food">
        <title>A phased Vanilla planifolia genome enables genetic improvement of flavour and production.</title>
        <authorList>
            <person name="Hasing T."/>
            <person name="Tang H."/>
            <person name="Brym M."/>
            <person name="Khazi F."/>
            <person name="Huang T."/>
            <person name="Chambers A.H."/>
        </authorList>
    </citation>
    <scope>NUCLEOTIDE SEQUENCE [LARGE SCALE GENOMIC DNA]</scope>
    <source>
        <tissue evidence="1">Leaf</tissue>
    </source>
</reference>
<dbReference type="InterPro" id="IPR018971">
    <property type="entry name" value="DUF1997"/>
</dbReference>
<accession>A0A835QU95</accession>
<protein>
    <recommendedName>
        <fullName evidence="3">DUF1997 family protein</fullName>
    </recommendedName>
</protein>
<name>A0A835QU95_VANPL</name>
<sequence length="315" mass="35812">MREDREIKKTKDKEKTKRWRLGRQKGKIIGWRKNILAIAHPFSREWLPLSLSLLYALLAFEPRESSKARCRRMIARAIDVAYLTCSSRPISFDSTRRSRSLGAVGRASAAEQESPAGRKRANLWACRKEKVKLPEYTDRHGRPFCIGDFLRHPSGVQALLNSRALQGLESLGPDTYRCTLQKIQFLAFEVAPVLELRVNSTSEDCTVEMISCKFEGSELIKGQNKLFSAFMRNHITWNAEHSSEPSLEVDVNLSVSLEIYTQPFSLLPAAAVENPGNLIMQGLIDRLVPLLAEQLLQDYATWVKMQKEAPITRRV</sequence>
<evidence type="ECO:0000313" key="1">
    <source>
        <dbReference type="EMBL" id="KAG0473937.1"/>
    </source>
</evidence>
<dbReference type="PANTHER" id="PTHR34131">
    <property type="entry name" value="(RAP ANNOTATION RELEASE2) GALACTOSE-BINDING LIKE DOMAIN CONTAINING PROTEIN"/>
    <property type="match status" value="1"/>
</dbReference>
<dbReference type="EMBL" id="JADCNL010000007">
    <property type="protein sequence ID" value="KAG0473937.1"/>
    <property type="molecule type" value="Genomic_DNA"/>
</dbReference>
<dbReference type="Pfam" id="PF09366">
    <property type="entry name" value="DUF1997"/>
    <property type="match status" value="1"/>
</dbReference>
<dbReference type="Proteomes" id="UP000636800">
    <property type="component" value="Chromosome 7"/>
</dbReference>
<dbReference type="OrthoDB" id="1903765at2759"/>
<dbReference type="PANTHER" id="PTHR34131:SF2">
    <property type="entry name" value="FAMILY PROTEIN, PUTATIVE (DUF1997)-RELATED"/>
    <property type="match status" value="1"/>
</dbReference>
<proteinExistence type="predicted"/>
<dbReference type="AlphaFoldDB" id="A0A835QU95"/>
<keyword evidence="2" id="KW-1185">Reference proteome</keyword>
<evidence type="ECO:0000313" key="2">
    <source>
        <dbReference type="Proteomes" id="UP000636800"/>
    </source>
</evidence>